<evidence type="ECO:0000256" key="1">
    <source>
        <dbReference type="ARBA" id="ARBA00009677"/>
    </source>
</evidence>
<evidence type="ECO:0000313" key="6">
    <source>
        <dbReference type="EMBL" id="CDL89946.1"/>
    </source>
</evidence>
<evidence type="ECO:0000256" key="2">
    <source>
        <dbReference type="RuleBase" id="RU362116"/>
    </source>
</evidence>
<dbReference type="RefSeq" id="WP_017750815.1">
    <property type="nucleotide sequence ID" value="NZ_CBXI010000003.1"/>
</dbReference>
<feature type="domain" description="Flagellar hook protein FlgE/F/G-like D1" evidence="5">
    <location>
        <begin position="94"/>
        <end position="159"/>
    </location>
</feature>
<dbReference type="Proteomes" id="UP000019482">
    <property type="component" value="Unassembled WGS sequence"/>
</dbReference>
<comment type="caution">
    <text evidence="6">The sequence shown here is derived from an EMBL/GenBank/DDBJ whole genome shotgun (WGS) entry which is preliminary data.</text>
</comment>
<dbReference type="InterPro" id="IPR020013">
    <property type="entry name" value="Flagellar_FlgE/F/G"/>
</dbReference>
<dbReference type="AlphaFoldDB" id="W6N1P8"/>
<dbReference type="PROSITE" id="PS00588">
    <property type="entry name" value="FLAGELLA_BB_ROD"/>
    <property type="match status" value="1"/>
</dbReference>
<dbReference type="GeneID" id="29418646"/>
<dbReference type="EMBL" id="CBXI010000003">
    <property type="protein sequence ID" value="CDL89946.1"/>
    <property type="molecule type" value="Genomic_DNA"/>
</dbReference>
<keyword evidence="6" id="KW-0282">Flagellum</keyword>
<comment type="subcellular location">
    <subcellularLocation>
        <location evidence="2">Bacterial flagellum basal body</location>
    </subcellularLocation>
</comment>
<keyword evidence="2" id="KW-0975">Bacterial flagellum</keyword>
<dbReference type="InterPro" id="IPR019776">
    <property type="entry name" value="Flagellar_basal_body_rod_CS"/>
</dbReference>
<reference evidence="6 7" key="1">
    <citation type="journal article" date="2015" name="Genome Announc.">
        <title>Draft Genome Sequence of Clostridium tyrobutyricum Strain DIVETGP, Isolated from Cow's Milk for Grana Padano Production.</title>
        <authorList>
            <person name="Soggiu A."/>
            <person name="Piras C."/>
            <person name="Gaiarsa S."/>
            <person name="Sassera D."/>
            <person name="Roncada P."/>
            <person name="Bendixen E."/>
            <person name="Brasca M."/>
            <person name="Bonizzi L."/>
        </authorList>
    </citation>
    <scope>NUCLEOTIDE SEQUENCE [LARGE SCALE GENOMIC DNA]</scope>
    <source>
        <strain evidence="6 7">DIVETGP</strain>
    </source>
</reference>
<dbReference type="InterPro" id="IPR010930">
    <property type="entry name" value="Flg_bb/hook_C_dom"/>
</dbReference>
<dbReference type="SUPFAM" id="SSF117143">
    <property type="entry name" value="Flagellar hook protein flgE"/>
    <property type="match status" value="1"/>
</dbReference>
<dbReference type="OrthoDB" id="9804559at2"/>
<feature type="domain" description="Flagellar basal-body/hook protein C-terminal" evidence="4">
    <location>
        <begin position="209"/>
        <end position="253"/>
    </location>
</feature>
<keyword evidence="7" id="KW-1185">Reference proteome</keyword>
<accession>W6N1P8</accession>
<dbReference type="Pfam" id="PF00460">
    <property type="entry name" value="Flg_bb_rod"/>
    <property type="match status" value="1"/>
</dbReference>
<comment type="similarity">
    <text evidence="1 2">Belongs to the flagella basal body rod proteins family.</text>
</comment>
<dbReference type="GO" id="GO:0071978">
    <property type="term" value="P:bacterial-type flagellum-dependent swarming motility"/>
    <property type="evidence" value="ECO:0007669"/>
    <property type="project" value="TreeGrafter"/>
</dbReference>
<evidence type="ECO:0000259" key="5">
    <source>
        <dbReference type="Pfam" id="PF22692"/>
    </source>
</evidence>
<dbReference type="InterPro" id="IPR001444">
    <property type="entry name" value="Flag_bb_rod_N"/>
</dbReference>
<evidence type="ECO:0000259" key="4">
    <source>
        <dbReference type="Pfam" id="PF06429"/>
    </source>
</evidence>
<proteinExistence type="inferred from homology"/>
<dbReference type="PANTHER" id="PTHR30435:SF19">
    <property type="entry name" value="FLAGELLAR BASAL-BODY ROD PROTEIN FLGG"/>
    <property type="match status" value="1"/>
</dbReference>
<dbReference type="NCBIfam" id="TIGR03506">
    <property type="entry name" value="FlgEFG_subfam"/>
    <property type="match status" value="2"/>
</dbReference>
<dbReference type="InterPro" id="IPR037925">
    <property type="entry name" value="FlgE/F/G-like"/>
</dbReference>
<dbReference type="Pfam" id="PF22692">
    <property type="entry name" value="LlgE_F_G_D1"/>
    <property type="match status" value="1"/>
</dbReference>
<keyword evidence="6" id="KW-0969">Cilium</keyword>
<dbReference type="PANTHER" id="PTHR30435">
    <property type="entry name" value="FLAGELLAR PROTEIN"/>
    <property type="match status" value="1"/>
</dbReference>
<name>W6N1P8_CLOTY</name>
<feature type="domain" description="Flagellar basal body rod protein N-terminal" evidence="3">
    <location>
        <begin position="7"/>
        <end position="35"/>
    </location>
</feature>
<sequence>MLRSIWNSVSAMNAQQDKLNSISNNLANVSTVGYKSEDVNFQDLMYETLNRDGYPVNENSPTALITGSGSKTTEWVRDTSQGSLTETNKKSNLAIDGQGFFRVTTPSGQTAYERAGNFNVDSSGRLVDDDGNVVNIESVQVSGNLNNNNFTINRQGYVYIREGNQDRLYGKINIYNVVGQDSMTSIGDNLYTPKQGTQIYQNNDASIYQGYLEQSNVDTGKEMTDMIVSQRAFELGAKALSTSDDMWGMINSMRR</sequence>
<evidence type="ECO:0000313" key="7">
    <source>
        <dbReference type="Proteomes" id="UP000019482"/>
    </source>
</evidence>
<dbReference type="GO" id="GO:0009425">
    <property type="term" value="C:bacterial-type flagellum basal body"/>
    <property type="evidence" value="ECO:0007669"/>
    <property type="project" value="UniProtKB-SubCell"/>
</dbReference>
<evidence type="ECO:0000259" key="3">
    <source>
        <dbReference type="Pfam" id="PF00460"/>
    </source>
</evidence>
<gene>
    <name evidence="6" type="ORF">CTDIVETGP_0016</name>
</gene>
<dbReference type="Pfam" id="PF06429">
    <property type="entry name" value="Flg_bbr_C"/>
    <property type="match status" value="1"/>
</dbReference>
<protein>
    <submittedName>
        <fullName evidence="6">Flagellar basal-body rod protein FlgG</fullName>
    </submittedName>
</protein>
<keyword evidence="6" id="KW-0966">Cell projection</keyword>
<dbReference type="InterPro" id="IPR053967">
    <property type="entry name" value="LlgE_F_G-like_D1"/>
</dbReference>
<organism evidence="6 7">
    <name type="scientific">Clostridium tyrobutyricum DIVETGP</name>
    <dbReference type="NCBI Taxonomy" id="1408889"/>
    <lineage>
        <taxon>Bacteria</taxon>
        <taxon>Bacillati</taxon>
        <taxon>Bacillota</taxon>
        <taxon>Clostridia</taxon>
        <taxon>Eubacteriales</taxon>
        <taxon>Clostridiaceae</taxon>
        <taxon>Clostridium</taxon>
    </lineage>
</organism>